<dbReference type="SUPFAM" id="SSF56112">
    <property type="entry name" value="Protein kinase-like (PK-like)"/>
    <property type="match status" value="1"/>
</dbReference>
<reference evidence="2" key="2">
    <citation type="submission" date="2015-01" db="EMBL/GenBank/DDBJ databases">
        <title>Evolutionary Origins and Diversification of the Mycorrhizal Mutualists.</title>
        <authorList>
            <consortium name="DOE Joint Genome Institute"/>
            <consortium name="Mycorrhizal Genomics Consortium"/>
            <person name="Kohler A."/>
            <person name="Kuo A."/>
            <person name="Nagy L.G."/>
            <person name="Floudas D."/>
            <person name="Copeland A."/>
            <person name="Barry K.W."/>
            <person name="Cichocki N."/>
            <person name="Veneault-Fourrey C."/>
            <person name="LaButti K."/>
            <person name="Lindquist E.A."/>
            <person name="Lipzen A."/>
            <person name="Lundell T."/>
            <person name="Morin E."/>
            <person name="Murat C."/>
            <person name="Riley R."/>
            <person name="Ohm R."/>
            <person name="Sun H."/>
            <person name="Tunlid A."/>
            <person name="Henrissat B."/>
            <person name="Grigoriev I.V."/>
            <person name="Hibbett D.S."/>
            <person name="Martin F."/>
        </authorList>
    </citation>
    <scope>NUCLEOTIDE SEQUENCE [LARGE SCALE GENOMIC DNA]</scope>
    <source>
        <strain evidence="2">F 1598</strain>
    </source>
</reference>
<dbReference type="InterPro" id="IPR011009">
    <property type="entry name" value="Kinase-like_dom_sf"/>
</dbReference>
<sequence length="146" mass="16838">MGTSTYASLNNHRGIEQSRCDYLESLAYVLIYFLCGTLPWSTKKQCDTIINKKLDSFLNLLSGQPKEFSMFLNYTCKLGFEDKPNYAYVHNLFRDDEPHGSLFVYFHIFAPLVDDHVITSHVTGITQPILTFGDQFRSFLLICDNF</sequence>
<dbReference type="EMBL" id="KN833417">
    <property type="protein sequence ID" value="KIM71193.1"/>
    <property type="molecule type" value="Genomic_DNA"/>
</dbReference>
<dbReference type="AlphaFoldDB" id="A0A0C3ABP6"/>
<accession>A0A0C3ABP6</accession>
<dbReference type="Gene3D" id="1.10.510.10">
    <property type="entry name" value="Transferase(Phosphotransferase) domain 1"/>
    <property type="match status" value="1"/>
</dbReference>
<dbReference type="Proteomes" id="UP000054166">
    <property type="component" value="Unassembled WGS sequence"/>
</dbReference>
<dbReference type="PANTHER" id="PTHR11909">
    <property type="entry name" value="CASEIN KINASE-RELATED"/>
    <property type="match status" value="1"/>
</dbReference>
<dbReference type="HOGENOM" id="CLU_1778202_0_0_1"/>
<name>A0A0C3ABP6_PILCF</name>
<evidence type="ECO:0000313" key="1">
    <source>
        <dbReference type="EMBL" id="KIM71193.1"/>
    </source>
</evidence>
<dbReference type="OrthoDB" id="1932208at2759"/>
<dbReference type="InParanoid" id="A0A0C3ABP6"/>
<proteinExistence type="predicted"/>
<dbReference type="STRING" id="765440.A0A0C3ABP6"/>
<reference evidence="1 2" key="1">
    <citation type="submission" date="2014-04" db="EMBL/GenBank/DDBJ databases">
        <authorList>
            <consortium name="DOE Joint Genome Institute"/>
            <person name="Kuo A."/>
            <person name="Tarkka M."/>
            <person name="Buscot F."/>
            <person name="Kohler A."/>
            <person name="Nagy L.G."/>
            <person name="Floudas D."/>
            <person name="Copeland A."/>
            <person name="Barry K.W."/>
            <person name="Cichocki N."/>
            <person name="Veneault-Fourrey C."/>
            <person name="LaButti K."/>
            <person name="Lindquist E.A."/>
            <person name="Lipzen A."/>
            <person name="Lundell T."/>
            <person name="Morin E."/>
            <person name="Murat C."/>
            <person name="Sun H."/>
            <person name="Tunlid A."/>
            <person name="Henrissat B."/>
            <person name="Grigoriev I.V."/>
            <person name="Hibbett D.S."/>
            <person name="Martin F."/>
            <person name="Nordberg H.P."/>
            <person name="Cantor M.N."/>
            <person name="Hua S.X."/>
        </authorList>
    </citation>
    <scope>NUCLEOTIDE SEQUENCE [LARGE SCALE GENOMIC DNA]</scope>
    <source>
        <strain evidence="1 2">F 1598</strain>
    </source>
</reference>
<keyword evidence="2" id="KW-1185">Reference proteome</keyword>
<organism evidence="1 2">
    <name type="scientific">Piloderma croceum (strain F 1598)</name>
    <dbReference type="NCBI Taxonomy" id="765440"/>
    <lineage>
        <taxon>Eukaryota</taxon>
        <taxon>Fungi</taxon>
        <taxon>Dikarya</taxon>
        <taxon>Basidiomycota</taxon>
        <taxon>Agaricomycotina</taxon>
        <taxon>Agaricomycetes</taxon>
        <taxon>Agaricomycetidae</taxon>
        <taxon>Atheliales</taxon>
        <taxon>Atheliaceae</taxon>
        <taxon>Piloderma</taxon>
    </lineage>
</organism>
<gene>
    <name evidence="1" type="ORF">PILCRDRAFT_17288</name>
</gene>
<evidence type="ECO:0000313" key="2">
    <source>
        <dbReference type="Proteomes" id="UP000054166"/>
    </source>
</evidence>
<dbReference type="InterPro" id="IPR050235">
    <property type="entry name" value="CK1_Ser-Thr_kinase"/>
</dbReference>
<protein>
    <submittedName>
        <fullName evidence="1">Uncharacterized protein</fullName>
    </submittedName>
</protein>